<dbReference type="Proteomes" id="UP000530571">
    <property type="component" value="Unassembled WGS sequence"/>
</dbReference>
<dbReference type="Gene3D" id="3.10.450.50">
    <property type="match status" value="1"/>
</dbReference>
<dbReference type="AlphaFoldDB" id="A0A7W6KLH5"/>
<dbReference type="InterPro" id="IPR037401">
    <property type="entry name" value="SnoaL-like"/>
</dbReference>
<keyword evidence="3" id="KW-1185">Reference proteome</keyword>
<proteinExistence type="predicted"/>
<dbReference type="PANTHER" id="PTHR41252">
    <property type="entry name" value="BLR2505 PROTEIN"/>
    <property type="match status" value="1"/>
</dbReference>
<dbReference type="PANTHER" id="PTHR41252:SF1">
    <property type="entry name" value="BLR2505 PROTEIN"/>
    <property type="match status" value="1"/>
</dbReference>
<evidence type="ECO:0000313" key="2">
    <source>
        <dbReference type="EMBL" id="MBB4123255.1"/>
    </source>
</evidence>
<dbReference type="EMBL" id="JACIDZ010000011">
    <property type="protein sequence ID" value="MBB4123255.1"/>
    <property type="molecule type" value="Genomic_DNA"/>
</dbReference>
<dbReference type="SUPFAM" id="SSF54427">
    <property type="entry name" value="NTF2-like"/>
    <property type="match status" value="1"/>
</dbReference>
<reference evidence="2 3" key="1">
    <citation type="submission" date="2020-08" db="EMBL/GenBank/DDBJ databases">
        <title>Genomic Encyclopedia of Type Strains, Phase IV (KMG-IV): sequencing the most valuable type-strain genomes for metagenomic binning, comparative biology and taxonomic classification.</title>
        <authorList>
            <person name="Goeker M."/>
        </authorList>
    </citation>
    <scope>NUCLEOTIDE SEQUENCE [LARGE SCALE GENOMIC DNA]</scope>
    <source>
        <strain evidence="2 3">DSM 28101</strain>
    </source>
</reference>
<accession>A0A7W6KLH5</accession>
<dbReference type="InterPro" id="IPR032710">
    <property type="entry name" value="NTF2-like_dom_sf"/>
</dbReference>
<protein>
    <recommendedName>
        <fullName evidence="1">SnoaL-like domain-containing protein</fullName>
    </recommendedName>
</protein>
<comment type="caution">
    <text evidence="2">The sequence shown here is derived from an EMBL/GenBank/DDBJ whole genome shotgun (WGS) entry which is preliminary data.</text>
</comment>
<name>A0A7W6KLH5_9HYPH</name>
<feature type="domain" description="SnoaL-like" evidence="1">
    <location>
        <begin position="8"/>
        <end position="114"/>
    </location>
</feature>
<organism evidence="2 3">
    <name type="scientific">Martelella radicis</name>
    <dbReference type="NCBI Taxonomy" id="1397476"/>
    <lineage>
        <taxon>Bacteria</taxon>
        <taxon>Pseudomonadati</taxon>
        <taxon>Pseudomonadota</taxon>
        <taxon>Alphaproteobacteria</taxon>
        <taxon>Hyphomicrobiales</taxon>
        <taxon>Aurantimonadaceae</taxon>
        <taxon>Martelella</taxon>
    </lineage>
</organism>
<gene>
    <name evidence="2" type="ORF">GGR30_003198</name>
</gene>
<dbReference type="RefSeq" id="WP_183488051.1">
    <property type="nucleotide sequence ID" value="NZ_JACIDZ010000011.1"/>
</dbReference>
<evidence type="ECO:0000313" key="3">
    <source>
        <dbReference type="Proteomes" id="UP000530571"/>
    </source>
</evidence>
<dbReference type="Pfam" id="PF12680">
    <property type="entry name" value="SnoaL_2"/>
    <property type="match status" value="1"/>
</dbReference>
<evidence type="ECO:0000259" key="1">
    <source>
        <dbReference type="Pfam" id="PF12680"/>
    </source>
</evidence>
<sequence length="129" mass="14479">MPTAYQIVKAHYEASDRGDIKAMMADVAADCRWTEMDGFPCRGTYVGPDEVVENVFMALGKAFDGYNLKLERLLDAGDSVVGIGVYSGTHRETGKHFTARVVHVWDVEDGKIRRFEQFTDTLRVAEAMR</sequence>